<dbReference type="InterPro" id="IPR052178">
    <property type="entry name" value="Sec_Metab_Biosynth_SDR"/>
</dbReference>
<name>A0ABP0BMZ3_9PEZI</name>
<protein>
    <submittedName>
        <fullName evidence="4">Uncharacterized protein</fullName>
    </submittedName>
</protein>
<dbReference type="EMBL" id="CAWUHD010000036">
    <property type="protein sequence ID" value="CAK7220445.1"/>
    <property type="molecule type" value="Genomic_DNA"/>
</dbReference>
<reference evidence="4 5" key="1">
    <citation type="submission" date="2024-01" db="EMBL/GenBank/DDBJ databases">
        <authorList>
            <person name="Allen C."/>
            <person name="Tagirdzhanova G."/>
        </authorList>
    </citation>
    <scope>NUCLEOTIDE SEQUENCE [LARGE SCALE GENOMIC DNA]</scope>
</reference>
<dbReference type="PANTHER" id="PTHR43618">
    <property type="entry name" value="7-ALPHA-HYDROXYSTEROID DEHYDROGENASE"/>
    <property type="match status" value="1"/>
</dbReference>
<comment type="similarity">
    <text evidence="1">Belongs to the short-chain dehydrogenases/reductases (SDR) family.</text>
</comment>
<dbReference type="PRINTS" id="PR00081">
    <property type="entry name" value="GDHRDH"/>
</dbReference>
<dbReference type="SUPFAM" id="SSF51735">
    <property type="entry name" value="NAD(P)-binding Rossmann-fold domains"/>
    <property type="match status" value="1"/>
</dbReference>
<evidence type="ECO:0000313" key="5">
    <source>
        <dbReference type="Proteomes" id="UP001642482"/>
    </source>
</evidence>
<dbReference type="PANTHER" id="PTHR43618:SF18">
    <property type="entry name" value="SHORT CHAIN DEHYDROGENASE_REDUCTASE FAMILY (AFU_ORTHOLOGUE AFUA_5G12480)"/>
    <property type="match status" value="1"/>
</dbReference>
<dbReference type="InterPro" id="IPR036291">
    <property type="entry name" value="NAD(P)-bd_dom_sf"/>
</dbReference>
<evidence type="ECO:0000256" key="3">
    <source>
        <dbReference type="ARBA" id="ARBA00023002"/>
    </source>
</evidence>
<keyword evidence="3" id="KW-0560">Oxidoreductase</keyword>
<dbReference type="Gene3D" id="3.40.50.720">
    <property type="entry name" value="NAD(P)-binding Rossmann-like Domain"/>
    <property type="match status" value="1"/>
</dbReference>
<proteinExistence type="inferred from homology"/>
<organism evidence="4 5">
    <name type="scientific">Sporothrix eucalyptigena</name>
    <dbReference type="NCBI Taxonomy" id="1812306"/>
    <lineage>
        <taxon>Eukaryota</taxon>
        <taxon>Fungi</taxon>
        <taxon>Dikarya</taxon>
        <taxon>Ascomycota</taxon>
        <taxon>Pezizomycotina</taxon>
        <taxon>Sordariomycetes</taxon>
        <taxon>Sordariomycetidae</taxon>
        <taxon>Ophiostomatales</taxon>
        <taxon>Ophiostomataceae</taxon>
        <taxon>Sporothrix</taxon>
    </lineage>
</organism>
<dbReference type="Proteomes" id="UP001642482">
    <property type="component" value="Unassembled WGS sequence"/>
</dbReference>
<evidence type="ECO:0000256" key="2">
    <source>
        <dbReference type="ARBA" id="ARBA00022857"/>
    </source>
</evidence>
<keyword evidence="5" id="KW-1185">Reference proteome</keyword>
<sequence>MASTSDSASAVPARTSAFNPANLFSTKGQVALITGGGTGIGFVMARAIAEAGAAKVYIAGRRLAVLEKAAESVNSQLGSSILVPLELDVTSKESLAAAAATIEKDTGFLDVLVVNAGVQGPQTPTPVDNDGTTLEAWRQQQLAVDPEEYQDTFKVNTTAVWFTAVTFVSLLDAGNKKREREDGGNAALGVSRPTSQIIITSSLAGFNRKAPAGFVYGQSKSAATHAAKQLAVLLPRWGIRTNVIAPGPFPSEMSAPFIATLGVDSNQPVIPIAKSHVPLGRVGDEQDMAGTILYLVSRAGAYLNGNVVLLDGGRLGTFPSMY</sequence>
<evidence type="ECO:0000313" key="4">
    <source>
        <dbReference type="EMBL" id="CAK7220445.1"/>
    </source>
</evidence>
<comment type="caution">
    <text evidence="4">The sequence shown here is derived from an EMBL/GenBank/DDBJ whole genome shotgun (WGS) entry which is preliminary data.</text>
</comment>
<dbReference type="CDD" id="cd05233">
    <property type="entry name" value="SDR_c"/>
    <property type="match status" value="1"/>
</dbReference>
<dbReference type="Pfam" id="PF00106">
    <property type="entry name" value="adh_short"/>
    <property type="match status" value="1"/>
</dbReference>
<gene>
    <name evidence="4" type="ORF">SEUCBS140593_004236</name>
</gene>
<keyword evidence="2" id="KW-0521">NADP</keyword>
<evidence type="ECO:0000256" key="1">
    <source>
        <dbReference type="ARBA" id="ARBA00006484"/>
    </source>
</evidence>
<dbReference type="InterPro" id="IPR002347">
    <property type="entry name" value="SDR_fam"/>
</dbReference>
<accession>A0ABP0BMZ3</accession>